<evidence type="ECO:0000313" key="2">
    <source>
        <dbReference type="EMBL" id="EFJ20136.1"/>
    </source>
</evidence>
<feature type="non-terminal residue" evidence="2">
    <location>
        <position position="1"/>
    </location>
</feature>
<dbReference type="KEGG" id="smo:SELMODRAFT_109644"/>
<dbReference type="Proteomes" id="UP000001514">
    <property type="component" value="Unassembled WGS sequence"/>
</dbReference>
<sequence>LFFSLGEISPLLPGSCRFVPTCSDYSIQAYQKYGVVKGTILTGSRLLRCNPLGPSGFDPPRWFDEEINEK</sequence>
<dbReference type="KEGG" id="smo:SELMODRAFT_120599"/>
<protein>
    <recommendedName>
        <fullName evidence="4">Membrane protein insertion efficiency factor YidD</fullName>
    </recommendedName>
</protein>
<dbReference type="PANTHER" id="PTHR33383:SF1">
    <property type="entry name" value="MEMBRANE PROTEIN INSERTION EFFICIENCY FACTOR-RELATED"/>
    <property type="match status" value="1"/>
</dbReference>
<dbReference type="SMART" id="SM01234">
    <property type="entry name" value="Haemolytic"/>
    <property type="match status" value="1"/>
</dbReference>
<dbReference type="AlphaFoldDB" id="D8S5Y2"/>
<evidence type="ECO:0000313" key="3">
    <source>
        <dbReference type="Proteomes" id="UP000001514"/>
    </source>
</evidence>
<evidence type="ECO:0000313" key="1">
    <source>
        <dbReference type="EMBL" id="EFJ14261.1"/>
    </source>
</evidence>
<proteinExistence type="predicted"/>
<dbReference type="OMA" id="FHPGGHD"/>
<reference evidence="2 3" key="1">
    <citation type="journal article" date="2011" name="Science">
        <title>The Selaginella genome identifies genetic changes associated with the evolution of vascular plants.</title>
        <authorList>
            <person name="Banks J.A."/>
            <person name="Nishiyama T."/>
            <person name="Hasebe M."/>
            <person name="Bowman J.L."/>
            <person name="Gribskov M."/>
            <person name="dePamphilis C."/>
            <person name="Albert V.A."/>
            <person name="Aono N."/>
            <person name="Aoyama T."/>
            <person name="Ambrose B.A."/>
            <person name="Ashton N.W."/>
            <person name="Axtell M.J."/>
            <person name="Barker E."/>
            <person name="Barker M.S."/>
            <person name="Bennetzen J.L."/>
            <person name="Bonawitz N.D."/>
            <person name="Chapple C."/>
            <person name="Cheng C."/>
            <person name="Correa L.G."/>
            <person name="Dacre M."/>
            <person name="DeBarry J."/>
            <person name="Dreyer I."/>
            <person name="Elias M."/>
            <person name="Engstrom E.M."/>
            <person name="Estelle M."/>
            <person name="Feng L."/>
            <person name="Finet C."/>
            <person name="Floyd S.K."/>
            <person name="Frommer W.B."/>
            <person name="Fujita T."/>
            <person name="Gramzow L."/>
            <person name="Gutensohn M."/>
            <person name="Harholt J."/>
            <person name="Hattori M."/>
            <person name="Heyl A."/>
            <person name="Hirai T."/>
            <person name="Hiwatashi Y."/>
            <person name="Ishikawa M."/>
            <person name="Iwata M."/>
            <person name="Karol K.G."/>
            <person name="Koehler B."/>
            <person name="Kolukisaoglu U."/>
            <person name="Kubo M."/>
            <person name="Kurata T."/>
            <person name="Lalonde S."/>
            <person name="Li K."/>
            <person name="Li Y."/>
            <person name="Litt A."/>
            <person name="Lyons E."/>
            <person name="Manning G."/>
            <person name="Maruyama T."/>
            <person name="Michael T.P."/>
            <person name="Mikami K."/>
            <person name="Miyazaki S."/>
            <person name="Morinaga S."/>
            <person name="Murata T."/>
            <person name="Mueller-Roeber B."/>
            <person name="Nelson D.R."/>
            <person name="Obara M."/>
            <person name="Oguri Y."/>
            <person name="Olmstead R.G."/>
            <person name="Onodera N."/>
            <person name="Petersen B.L."/>
            <person name="Pils B."/>
            <person name="Prigge M."/>
            <person name="Rensing S.A."/>
            <person name="Riano-Pachon D.M."/>
            <person name="Roberts A.W."/>
            <person name="Sato Y."/>
            <person name="Scheller H.V."/>
            <person name="Schulz B."/>
            <person name="Schulz C."/>
            <person name="Shakirov E.V."/>
            <person name="Shibagaki N."/>
            <person name="Shinohara N."/>
            <person name="Shippen D.E."/>
            <person name="Soerensen I."/>
            <person name="Sotooka R."/>
            <person name="Sugimoto N."/>
            <person name="Sugita M."/>
            <person name="Sumikawa N."/>
            <person name="Tanurdzic M."/>
            <person name="Theissen G."/>
            <person name="Ulvskov P."/>
            <person name="Wakazuki S."/>
            <person name="Weng J.K."/>
            <person name="Willats W.W."/>
            <person name="Wipf D."/>
            <person name="Wolf P.G."/>
            <person name="Yang L."/>
            <person name="Zimmer A.D."/>
            <person name="Zhu Q."/>
            <person name="Mitros T."/>
            <person name="Hellsten U."/>
            <person name="Loque D."/>
            <person name="Otillar R."/>
            <person name="Salamov A."/>
            <person name="Schmutz J."/>
            <person name="Shapiro H."/>
            <person name="Lindquist E."/>
            <person name="Lucas S."/>
            <person name="Rokhsar D."/>
            <person name="Grigoriev I.V."/>
        </authorList>
    </citation>
    <scope>NUCLEOTIDE SEQUENCE [LARGE SCALE GENOMIC DNA]</scope>
</reference>
<dbReference type="Pfam" id="PF01809">
    <property type="entry name" value="YidD"/>
    <property type="match status" value="1"/>
</dbReference>
<dbReference type="EMBL" id="GL377628">
    <property type="protein sequence ID" value="EFJ14261.1"/>
    <property type="molecule type" value="Genomic_DNA"/>
</dbReference>
<dbReference type="Gramene" id="EFJ14261">
    <property type="protein sequence ID" value="EFJ14261"/>
    <property type="gene ID" value="SELMODRAFT_120599"/>
</dbReference>
<dbReference type="InParanoid" id="D8S5Y2"/>
<dbReference type="InterPro" id="IPR002696">
    <property type="entry name" value="Membr_insert_effic_factor_YidD"/>
</dbReference>
<name>D8S5Y2_SELML</name>
<dbReference type="Gramene" id="EFJ20136">
    <property type="protein sequence ID" value="EFJ20136"/>
    <property type="gene ID" value="SELMODRAFT_109644"/>
</dbReference>
<dbReference type="HOGENOM" id="CLU_144811_6_2_1"/>
<evidence type="ECO:0008006" key="4">
    <source>
        <dbReference type="Google" id="ProtNLM"/>
    </source>
</evidence>
<accession>D8S5Y2</accession>
<gene>
    <name evidence="2" type="ORF">SELMODRAFT_109644</name>
    <name evidence="1" type="ORF">SELMODRAFT_120599</name>
</gene>
<dbReference type="PANTHER" id="PTHR33383">
    <property type="entry name" value="MEMBRANE PROTEIN INSERTION EFFICIENCY FACTOR-RELATED"/>
    <property type="match status" value="1"/>
</dbReference>
<organism evidence="3">
    <name type="scientific">Selaginella moellendorffii</name>
    <name type="common">Spikemoss</name>
    <dbReference type="NCBI Taxonomy" id="88036"/>
    <lineage>
        <taxon>Eukaryota</taxon>
        <taxon>Viridiplantae</taxon>
        <taxon>Streptophyta</taxon>
        <taxon>Embryophyta</taxon>
        <taxon>Tracheophyta</taxon>
        <taxon>Lycopodiopsida</taxon>
        <taxon>Selaginellales</taxon>
        <taxon>Selaginellaceae</taxon>
        <taxon>Selaginella</taxon>
    </lineage>
</organism>
<dbReference type="eggNOG" id="ENOG502S1FR">
    <property type="taxonomic scope" value="Eukaryota"/>
</dbReference>
<dbReference type="NCBIfam" id="TIGR00278">
    <property type="entry name" value="membrane protein insertion efficiency factor YidD"/>
    <property type="match status" value="1"/>
</dbReference>
<dbReference type="OrthoDB" id="1798at2759"/>
<keyword evidence="3" id="KW-1185">Reference proteome</keyword>
<dbReference type="EMBL" id="GL377603">
    <property type="protein sequence ID" value="EFJ20136.1"/>
    <property type="molecule type" value="Genomic_DNA"/>
</dbReference>